<dbReference type="AlphaFoldDB" id="A0ABD3TBA9"/>
<gene>
    <name evidence="4" type="ORF">ACJIZ3_008981</name>
</gene>
<accession>A0ABD3TBA9</accession>
<name>A0ABD3TBA9_9LAMI</name>
<keyword evidence="1" id="KW-0521">NADP</keyword>
<dbReference type="SUPFAM" id="SSF51430">
    <property type="entry name" value="NAD(P)-linked oxidoreductase"/>
    <property type="match status" value="1"/>
</dbReference>
<evidence type="ECO:0000256" key="2">
    <source>
        <dbReference type="ARBA" id="ARBA00023002"/>
    </source>
</evidence>
<organism evidence="4 5">
    <name type="scientific">Penstemon smallii</name>
    <dbReference type="NCBI Taxonomy" id="265156"/>
    <lineage>
        <taxon>Eukaryota</taxon>
        <taxon>Viridiplantae</taxon>
        <taxon>Streptophyta</taxon>
        <taxon>Embryophyta</taxon>
        <taxon>Tracheophyta</taxon>
        <taxon>Spermatophyta</taxon>
        <taxon>Magnoliopsida</taxon>
        <taxon>eudicotyledons</taxon>
        <taxon>Gunneridae</taxon>
        <taxon>Pentapetalae</taxon>
        <taxon>asterids</taxon>
        <taxon>lamiids</taxon>
        <taxon>Lamiales</taxon>
        <taxon>Plantaginaceae</taxon>
        <taxon>Cheloneae</taxon>
        <taxon>Penstemon</taxon>
    </lineage>
</organism>
<keyword evidence="2" id="KW-0560">Oxidoreductase</keyword>
<dbReference type="Proteomes" id="UP001634393">
    <property type="component" value="Unassembled WGS sequence"/>
</dbReference>
<dbReference type="PANTHER" id="PTHR43625:SF81">
    <property type="entry name" value="OS01G0618100 PROTEIN"/>
    <property type="match status" value="1"/>
</dbReference>
<keyword evidence="5" id="KW-1185">Reference proteome</keyword>
<evidence type="ECO:0000313" key="4">
    <source>
        <dbReference type="EMBL" id="KAL3834245.1"/>
    </source>
</evidence>
<dbReference type="InterPro" id="IPR020471">
    <property type="entry name" value="AKR"/>
</dbReference>
<evidence type="ECO:0000256" key="1">
    <source>
        <dbReference type="ARBA" id="ARBA00022857"/>
    </source>
</evidence>
<dbReference type="InterPro" id="IPR050791">
    <property type="entry name" value="Aldo-Keto_reductase"/>
</dbReference>
<dbReference type="Pfam" id="PF00248">
    <property type="entry name" value="Aldo_ket_red"/>
    <property type="match status" value="1"/>
</dbReference>
<evidence type="ECO:0000313" key="5">
    <source>
        <dbReference type="Proteomes" id="UP001634393"/>
    </source>
</evidence>
<dbReference type="PRINTS" id="PR00069">
    <property type="entry name" value="ALDKETRDTASE"/>
</dbReference>
<dbReference type="Gene3D" id="3.20.20.100">
    <property type="entry name" value="NADP-dependent oxidoreductase domain"/>
    <property type="match status" value="1"/>
</dbReference>
<proteinExistence type="predicted"/>
<comment type="caution">
    <text evidence="4">The sequence shown here is derived from an EMBL/GenBank/DDBJ whole genome shotgun (WGS) entry which is preliminary data.</text>
</comment>
<sequence length="240" mass="28664">MYLFKEIRSRVKDILGKNRYEKLKALKQLPREKIELSTNFVPHTNKKKWLMIQYNQRIKLQPMMTIKGSAEYARSCCEASLKRLQVDYVDLYYIHRIDTTVPIEETMGEIKKMVEEGKVKYIGLSEASAETVRKAHAVHPITWNIQFGHVKLKDKIIPDCSVKKYHENILMYFFKDIRSRVKDILNKNIKKKIKHKKFCSYYIYLIEKCTSHVKKTIYKIMGNQDRNYTQPQKRSKQNYS</sequence>
<protein>
    <recommendedName>
        <fullName evidence="3">NADP-dependent oxidoreductase domain-containing protein</fullName>
    </recommendedName>
</protein>
<dbReference type="GO" id="GO:0016491">
    <property type="term" value="F:oxidoreductase activity"/>
    <property type="evidence" value="ECO:0007669"/>
    <property type="project" value="UniProtKB-KW"/>
</dbReference>
<dbReference type="PANTHER" id="PTHR43625">
    <property type="entry name" value="AFLATOXIN B1 ALDEHYDE REDUCTASE"/>
    <property type="match status" value="1"/>
</dbReference>
<dbReference type="InterPro" id="IPR036812">
    <property type="entry name" value="NAD(P)_OxRdtase_dom_sf"/>
</dbReference>
<dbReference type="InterPro" id="IPR023210">
    <property type="entry name" value="NADP_OxRdtase_dom"/>
</dbReference>
<evidence type="ECO:0000259" key="3">
    <source>
        <dbReference type="Pfam" id="PF00248"/>
    </source>
</evidence>
<dbReference type="EMBL" id="JBJXBP010000004">
    <property type="protein sequence ID" value="KAL3834245.1"/>
    <property type="molecule type" value="Genomic_DNA"/>
</dbReference>
<feature type="domain" description="NADP-dependent oxidoreductase" evidence="3">
    <location>
        <begin position="59"/>
        <end position="142"/>
    </location>
</feature>
<reference evidence="4 5" key="1">
    <citation type="submission" date="2024-12" db="EMBL/GenBank/DDBJ databases">
        <title>The unique morphological basis and parallel evolutionary history of personate flowers in Penstemon.</title>
        <authorList>
            <person name="Depatie T.H."/>
            <person name="Wessinger C.A."/>
        </authorList>
    </citation>
    <scope>NUCLEOTIDE SEQUENCE [LARGE SCALE GENOMIC DNA]</scope>
    <source>
        <strain evidence="4">WTNN_2</strain>
        <tissue evidence="4">Leaf</tissue>
    </source>
</reference>